<evidence type="ECO:0000256" key="1">
    <source>
        <dbReference type="SAM" id="SignalP"/>
    </source>
</evidence>
<dbReference type="GeneID" id="36376367"/>
<accession>A0A090L2R8</accession>
<dbReference type="CTD" id="36376367"/>
<dbReference type="WormBase" id="SRAE_1000225800">
    <property type="protein sequence ID" value="SRP02240"/>
    <property type="gene ID" value="WBGene00258872"/>
</dbReference>
<dbReference type="EMBL" id="LN609528">
    <property type="protein sequence ID" value="CEF64002.1"/>
    <property type="molecule type" value="Genomic_DNA"/>
</dbReference>
<evidence type="ECO:0000313" key="3">
    <source>
        <dbReference type="Proteomes" id="UP000035682"/>
    </source>
</evidence>
<dbReference type="Proteomes" id="UP000035682">
    <property type="component" value="Unplaced"/>
</dbReference>
<dbReference type="WBParaSite" id="SRAE_1000225800.1">
    <property type="protein sequence ID" value="SRAE_1000225800.1"/>
    <property type="gene ID" value="WBGene00258872"/>
</dbReference>
<evidence type="ECO:0000313" key="4">
    <source>
        <dbReference type="WBParaSite" id="SRAE_1000225800.1"/>
    </source>
</evidence>
<organism evidence="2">
    <name type="scientific">Strongyloides ratti</name>
    <name type="common">Parasitic roundworm</name>
    <dbReference type="NCBI Taxonomy" id="34506"/>
    <lineage>
        <taxon>Eukaryota</taxon>
        <taxon>Metazoa</taxon>
        <taxon>Ecdysozoa</taxon>
        <taxon>Nematoda</taxon>
        <taxon>Chromadorea</taxon>
        <taxon>Rhabditida</taxon>
        <taxon>Tylenchina</taxon>
        <taxon>Panagrolaimomorpha</taxon>
        <taxon>Strongyloidoidea</taxon>
        <taxon>Strongyloididae</taxon>
        <taxon>Strongyloides</taxon>
    </lineage>
</organism>
<name>A0A090L2R8_STRRB</name>
<reference evidence="4" key="2">
    <citation type="submission" date="2020-12" db="UniProtKB">
        <authorList>
            <consortium name="WormBaseParasite"/>
        </authorList>
    </citation>
    <scope>IDENTIFICATION</scope>
</reference>
<dbReference type="AlphaFoldDB" id="A0A090L2R8"/>
<feature type="signal peptide" evidence="1">
    <location>
        <begin position="1"/>
        <end position="18"/>
    </location>
</feature>
<gene>
    <name evidence="2 4 5" type="ORF">SRAE_1000225800</name>
</gene>
<sequence length="167" mass="18894">MMLYICLTLLSIFNIIFSLRYNGGPVTYGIPQIPIGMQQNSIPYQQMLPFQYQRGNNYEIPINYSPYQYLSPYTNSNGMLGSYLPYSSYSNSYYPQLTNSYNPTSLYNLMSTGISTYPYSTTYDSSNIFGYTSSGLSSNGILTGSSVANYPLLSRQFISSYPYTKKV</sequence>
<dbReference type="RefSeq" id="XP_024503203.1">
    <property type="nucleotide sequence ID" value="XM_024649313.1"/>
</dbReference>
<protein>
    <submittedName>
        <fullName evidence="2 4">Uncharacterized protein</fullName>
    </submittedName>
</protein>
<proteinExistence type="predicted"/>
<feature type="chain" id="PRO_5015030417" evidence="1">
    <location>
        <begin position="19"/>
        <end position="167"/>
    </location>
</feature>
<evidence type="ECO:0000313" key="2">
    <source>
        <dbReference type="EMBL" id="CEF64002.1"/>
    </source>
</evidence>
<reference evidence="2 3" key="1">
    <citation type="submission" date="2014-09" db="EMBL/GenBank/DDBJ databases">
        <authorList>
            <person name="Martin A.A."/>
        </authorList>
    </citation>
    <scope>NUCLEOTIDE SEQUENCE</scope>
    <source>
        <strain evidence="3">ED321</strain>
        <strain evidence="2">ED321 Heterogonic</strain>
    </source>
</reference>
<keyword evidence="1" id="KW-0732">Signal</keyword>
<keyword evidence="3" id="KW-1185">Reference proteome</keyword>
<evidence type="ECO:0000313" key="5">
    <source>
        <dbReference type="WormBase" id="SRAE_1000225800"/>
    </source>
</evidence>